<keyword evidence="3" id="KW-1185">Reference proteome</keyword>
<evidence type="ECO:0000313" key="3">
    <source>
        <dbReference type="Proteomes" id="UP000041254"/>
    </source>
</evidence>
<dbReference type="FunFam" id="3.30.70.270:FF:000026">
    <property type="entry name" value="Transposon Ty3-G Gag-Pol polyprotein"/>
    <property type="match status" value="1"/>
</dbReference>
<evidence type="ECO:0000313" key="2">
    <source>
        <dbReference type="EMBL" id="CEM38270.1"/>
    </source>
</evidence>
<dbReference type="InterPro" id="IPR041577">
    <property type="entry name" value="RT_RNaseH_2"/>
</dbReference>
<protein>
    <recommendedName>
        <fullName evidence="1">Reverse transcriptase domain-containing protein</fullName>
    </recommendedName>
</protein>
<dbReference type="InterPro" id="IPR043128">
    <property type="entry name" value="Rev_trsase/Diguanyl_cyclase"/>
</dbReference>
<dbReference type="Pfam" id="PF00078">
    <property type="entry name" value="RVT_1"/>
    <property type="match status" value="1"/>
</dbReference>
<organism evidence="2 3">
    <name type="scientific">Vitrella brassicaformis (strain CCMP3155)</name>
    <dbReference type="NCBI Taxonomy" id="1169540"/>
    <lineage>
        <taxon>Eukaryota</taxon>
        <taxon>Sar</taxon>
        <taxon>Alveolata</taxon>
        <taxon>Colpodellida</taxon>
        <taxon>Vitrellaceae</taxon>
        <taxon>Vitrella</taxon>
    </lineage>
</organism>
<dbReference type="OrthoDB" id="2013610at2759"/>
<dbReference type="Proteomes" id="UP000041254">
    <property type="component" value="Unassembled WGS sequence"/>
</dbReference>
<dbReference type="STRING" id="1169540.A0A0G4H3Z8"/>
<dbReference type="Gene3D" id="3.30.70.270">
    <property type="match status" value="2"/>
</dbReference>
<dbReference type="InterPro" id="IPR051320">
    <property type="entry name" value="Viral_Replic_Matur_Polypro"/>
</dbReference>
<sequence>MHSIVCEYAECFSSDTDPYGRGNLAYHYIDVTGPPPREPARVRCDPEKADFEKWQVKEFLDLGLVRPSSSPYCAPVVLAKKKDGSWRFCLNYRPLNEITVADKYPLPRIDDALDALAGNVHFCCLDLAKGFHQIPMAEKDIPKTAFAVAGMGQFEYLYLPMGLKNSVATCQRFMEVCLAGLQWQTCLVYLDDVCVMARTHDELCTRLREVLDRVKLAGIKFQPKKCILGTRRMEYLGHMISAKGLEPVASKIQAVKDWKLPKTQKELHTFYGLCSYYRRFVPNFATIAAPLSAALSTKAPKTFEWTPEMKEAFWKLKKALCDPPILAMPDFSRTFIVKCDASGVGVGAVLVQEDDDGHEHPIGYISEKLDSTRQA</sequence>
<dbReference type="PANTHER" id="PTHR33064:SF37">
    <property type="entry name" value="RIBONUCLEASE H"/>
    <property type="match status" value="1"/>
</dbReference>
<gene>
    <name evidence="2" type="ORF">Vbra_23292</name>
</gene>
<reference evidence="2 3" key="1">
    <citation type="submission" date="2014-11" db="EMBL/GenBank/DDBJ databases">
        <authorList>
            <person name="Zhu J."/>
            <person name="Qi W."/>
            <person name="Song R."/>
        </authorList>
    </citation>
    <scope>NUCLEOTIDE SEQUENCE [LARGE SCALE GENOMIC DNA]</scope>
</reference>
<feature type="domain" description="Reverse transcriptase" evidence="1">
    <location>
        <begin position="60"/>
        <end position="240"/>
    </location>
</feature>
<dbReference type="EMBL" id="CDMY01000975">
    <property type="protein sequence ID" value="CEM38270.1"/>
    <property type="molecule type" value="Genomic_DNA"/>
</dbReference>
<dbReference type="Pfam" id="PF17919">
    <property type="entry name" value="RT_RNaseH_2"/>
    <property type="match status" value="1"/>
</dbReference>
<dbReference type="OMA" id="KGASWEW"/>
<dbReference type="InterPro" id="IPR043502">
    <property type="entry name" value="DNA/RNA_pol_sf"/>
</dbReference>
<proteinExistence type="predicted"/>
<dbReference type="AlphaFoldDB" id="A0A0G4H3Z8"/>
<dbReference type="PANTHER" id="PTHR33064">
    <property type="entry name" value="POL PROTEIN"/>
    <property type="match status" value="1"/>
</dbReference>
<dbReference type="PhylomeDB" id="A0A0G4H3Z8"/>
<dbReference type="SUPFAM" id="SSF56672">
    <property type="entry name" value="DNA/RNA polymerases"/>
    <property type="match status" value="1"/>
</dbReference>
<evidence type="ECO:0000259" key="1">
    <source>
        <dbReference type="PROSITE" id="PS50878"/>
    </source>
</evidence>
<name>A0A0G4H3Z8_VITBC</name>
<dbReference type="PROSITE" id="PS50878">
    <property type="entry name" value="RT_POL"/>
    <property type="match status" value="1"/>
</dbReference>
<dbReference type="CDD" id="cd01647">
    <property type="entry name" value="RT_LTR"/>
    <property type="match status" value="1"/>
</dbReference>
<dbReference type="VEuPathDB" id="CryptoDB:Vbra_23292"/>
<dbReference type="InParanoid" id="A0A0G4H3Z8"/>
<dbReference type="Gene3D" id="3.10.20.370">
    <property type="match status" value="1"/>
</dbReference>
<dbReference type="InterPro" id="IPR000477">
    <property type="entry name" value="RT_dom"/>
</dbReference>
<accession>A0A0G4H3Z8</accession>
<dbReference type="Gene3D" id="3.10.10.10">
    <property type="entry name" value="HIV Type 1 Reverse Transcriptase, subunit A, domain 1"/>
    <property type="match status" value="1"/>
</dbReference>